<keyword evidence="18" id="KW-0175">Coiled coil</keyword>
<dbReference type="Gene3D" id="1.10.287.130">
    <property type="match status" value="1"/>
</dbReference>
<keyword evidence="10" id="KW-0067">ATP-binding</keyword>
<dbReference type="InterPro" id="IPR029151">
    <property type="entry name" value="Sensor-like_sf"/>
</dbReference>
<keyword evidence="11 19" id="KW-1133">Transmembrane helix</keyword>
<dbReference type="InterPro" id="IPR036890">
    <property type="entry name" value="HATPase_C_sf"/>
</dbReference>
<protein>
    <recommendedName>
        <fullName evidence="15">Sensory/regulatory protein RpfC</fullName>
        <ecNumber evidence="3">2.7.13.3</ecNumber>
    </recommendedName>
</protein>
<dbReference type="CDD" id="cd00082">
    <property type="entry name" value="HisKA"/>
    <property type="match status" value="1"/>
</dbReference>
<dbReference type="Gene3D" id="3.40.50.2300">
    <property type="match status" value="2"/>
</dbReference>
<dbReference type="SUPFAM" id="SSF47384">
    <property type="entry name" value="Homodimeric domain of signal transducing histidine kinase"/>
    <property type="match status" value="1"/>
</dbReference>
<comment type="subunit">
    <text evidence="14">At low DSF concentrations, interacts with RpfF.</text>
</comment>
<dbReference type="PROSITE" id="PS50109">
    <property type="entry name" value="HIS_KIN"/>
    <property type="match status" value="1"/>
</dbReference>
<dbReference type="Pfam" id="PF08448">
    <property type="entry name" value="PAS_4"/>
    <property type="match status" value="1"/>
</dbReference>
<evidence type="ECO:0000256" key="17">
    <source>
        <dbReference type="PROSITE-ProRule" id="PRU00169"/>
    </source>
</evidence>
<dbReference type="CDD" id="cd18773">
    <property type="entry name" value="PDC1_HK_sensor"/>
    <property type="match status" value="1"/>
</dbReference>
<feature type="transmembrane region" description="Helical" evidence="19">
    <location>
        <begin position="12"/>
        <end position="32"/>
    </location>
</feature>
<evidence type="ECO:0000256" key="1">
    <source>
        <dbReference type="ARBA" id="ARBA00000085"/>
    </source>
</evidence>
<dbReference type="InterPro" id="IPR036097">
    <property type="entry name" value="HisK_dim/P_sf"/>
</dbReference>
<evidence type="ECO:0000256" key="3">
    <source>
        <dbReference type="ARBA" id="ARBA00012438"/>
    </source>
</evidence>
<evidence type="ECO:0000256" key="16">
    <source>
        <dbReference type="PROSITE-ProRule" id="PRU00110"/>
    </source>
</evidence>
<evidence type="ECO:0000256" key="19">
    <source>
        <dbReference type="SAM" id="Phobius"/>
    </source>
</evidence>
<evidence type="ECO:0000256" key="11">
    <source>
        <dbReference type="ARBA" id="ARBA00022989"/>
    </source>
</evidence>
<dbReference type="FunFam" id="3.30.565.10:FF:000010">
    <property type="entry name" value="Sensor histidine kinase RcsC"/>
    <property type="match status" value="1"/>
</dbReference>
<dbReference type="SMART" id="SM00388">
    <property type="entry name" value="HisKA"/>
    <property type="match status" value="1"/>
</dbReference>
<keyword evidence="12" id="KW-0902">Two-component regulatory system</keyword>
<keyword evidence="5 17" id="KW-0597">Phosphoprotein</keyword>
<keyword evidence="6" id="KW-0808">Transferase</keyword>
<dbReference type="EC" id="2.7.13.3" evidence="3"/>
<keyword evidence="8" id="KW-0547">Nucleotide-binding</keyword>
<dbReference type="InterPro" id="IPR001789">
    <property type="entry name" value="Sig_transdc_resp-reg_receiver"/>
</dbReference>
<feature type="modified residue" description="4-aspartylphosphate" evidence="17">
    <location>
        <position position="938"/>
    </location>
</feature>
<evidence type="ECO:0000256" key="6">
    <source>
        <dbReference type="ARBA" id="ARBA00022679"/>
    </source>
</evidence>
<dbReference type="Gene3D" id="1.20.120.160">
    <property type="entry name" value="HPT domain"/>
    <property type="match status" value="1"/>
</dbReference>
<dbReference type="PROSITE" id="PS50113">
    <property type="entry name" value="PAC"/>
    <property type="match status" value="1"/>
</dbReference>
<dbReference type="GO" id="GO:0000155">
    <property type="term" value="F:phosphorelay sensor kinase activity"/>
    <property type="evidence" value="ECO:0007669"/>
    <property type="project" value="InterPro"/>
</dbReference>
<dbReference type="NCBIfam" id="TIGR00229">
    <property type="entry name" value="sensory_box"/>
    <property type="match status" value="1"/>
</dbReference>
<proteinExistence type="predicted"/>
<dbReference type="InterPro" id="IPR000700">
    <property type="entry name" value="PAS-assoc_C"/>
</dbReference>
<dbReference type="SUPFAM" id="SSF47226">
    <property type="entry name" value="Histidine-containing phosphotransfer domain, HPT domain"/>
    <property type="match status" value="1"/>
</dbReference>
<dbReference type="SUPFAM" id="SSF55874">
    <property type="entry name" value="ATPase domain of HSP90 chaperone/DNA topoisomerase II/histidine kinase"/>
    <property type="match status" value="1"/>
</dbReference>
<dbReference type="PROSITE" id="PS50110">
    <property type="entry name" value="RESPONSE_REGULATORY"/>
    <property type="match status" value="2"/>
</dbReference>
<dbReference type="OrthoDB" id="5468627at2"/>
<dbReference type="CDD" id="cd17546">
    <property type="entry name" value="REC_hyHK_CKI1_RcsC-like"/>
    <property type="match status" value="2"/>
</dbReference>
<comment type="catalytic activity">
    <reaction evidence="1">
        <text>ATP + protein L-histidine = ADP + protein N-phospho-L-histidine.</text>
        <dbReference type="EC" id="2.7.13.3"/>
    </reaction>
</comment>
<evidence type="ECO:0000256" key="4">
    <source>
        <dbReference type="ARBA" id="ARBA00022475"/>
    </source>
</evidence>
<dbReference type="CDD" id="cd00088">
    <property type="entry name" value="HPT"/>
    <property type="match status" value="1"/>
</dbReference>
<dbReference type="InterPro" id="IPR013656">
    <property type="entry name" value="PAS_4"/>
</dbReference>
<feature type="domain" description="Histidine kinase" evidence="20">
    <location>
        <begin position="503"/>
        <end position="724"/>
    </location>
</feature>
<dbReference type="InterPro" id="IPR000014">
    <property type="entry name" value="PAS"/>
</dbReference>
<dbReference type="FunFam" id="1.10.287.130:FF:000002">
    <property type="entry name" value="Two-component osmosensing histidine kinase"/>
    <property type="match status" value="1"/>
</dbReference>
<evidence type="ECO:0000256" key="14">
    <source>
        <dbReference type="ARBA" id="ARBA00064003"/>
    </source>
</evidence>
<dbReference type="PANTHER" id="PTHR45339">
    <property type="entry name" value="HYBRID SIGNAL TRANSDUCTION HISTIDINE KINASE J"/>
    <property type="match status" value="1"/>
</dbReference>
<evidence type="ECO:0000256" key="5">
    <source>
        <dbReference type="ARBA" id="ARBA00022553"/>
    </source>
</evidence>
<dbReference type="CDD" id="cd00130">
    <property type="entry name" value="PAS"/>
    <property type="match status" value="1"/>
</dbReference>
<evidence type="ECO:0000256" key="13">
    <source>
        <dbReference type="ARBA" id="ARBA00023136"/>
    </source>
</evidence>
<dbReference type="InterPro" id="IPR048760">
    <property type="entry name" value="VP0354-like_sensor_dom"/>
</dbReference>
<organism evidence="25 26">
    <name type="scientific">Oceanidesulfovibrio marinus</name>
    <dbReference type="NCBI Taxonomy" id="370038"/>
    <lineage>
        <taxon>Bacteria</taxon>
        <taxon>Pseudomonadati</taxon>
        <taxon>Thermodesulfobacteriota</taxon>
        <taxon>Desulfovibrionia</taxon>
        <taxon>Desulfovibrionales</taxon>
        <taxon>Desulfovibrionaceae</taxon>
        <taxon>Oceanidesulfovibrio</taxon>
    </lineage>
</organism>
<keyword evidence="13 19" id="KW-0472">Membrane</keyword>
<feature type="domain" description="Response regulatory" evidence="21">
    <location>
        <begin position="889"/>
        <end position="1005"/>
    </location>
</feature>
<accession>A0A6P1ZDF6</accession>
<gene>
    <name evidence="25" type="ORF">DQK91_14395</name>
</gene>
<evidence type="ECO:0000259" key="22">
    <source>
        <dbReference type="PROSITE" id="PS50112"/>
    </source>
</evidence>
<evidence type="ECO:0000256" key="18">
    <source>
        <dbReference type="SAM" id="Coils"/>
    </source>
</evidence>
<keyword evidence="9" id="KW-0418">Kinase</keyword>
<sequence length="1232" mass="137494">MRSHGSGFWRPFFLRFLPVTTFLLLFLSTLIYQGLEHRRQLYLDTEQMKLDYVTESISIDMERVFHDLFDLMHRRSVTHYLADPNPENLHEVEQSYLLFSLDNPQYDQLRLIDPSGQEIVRVNAKDGRSWLVAKKNLQNKADRYYFKDAVTLPQGELYTSPLDLNIEHKQIELPHKPMLRIAAPLYDTYGKVKAVLVLNYLGQVLLDNMQGHLEYSGQTIMLINQDGYWLHGGGEEANWAFMFPDRTDRTFAAAHPKIWKAMQETESGQLEGPGGIYTYDTLKLSPKSALHEHHRNATVAPEFVQTWKVVSFTPITLMSAMLWQDWPQYLAAALLVIILSGLGAYLHTSRMLERQAAQQAERRSEARFRDLVETSPDLIWETDSKGNFVYVSPRSADLFGLEPEELVGKPLCGILSTEWDEQHFEESAGKAPACWEMTCYDTQGERKILEVRYLPVLDDHNNAIGRRGVARDITQAKKAQQLIEESRQEAERANQAKGEFLARMSHEIRTPLNAVIGMSHLMLRTELSQKQRDYLNKIRLSSDALLGVINDILDYSKIEVGKIAIEHVEFDLDTVLGNVVDINSLNAEEKRLEFLLSVEDGVPSNLIGDPLRLGQVLMNLLSNALKFTDEGEVLLRVSTVEKDEETATLRFSVRDTGIGLSQEHLENLFKPFSQADGSISRRFGGTGLGLSICSHLVQLMGGALEVDSTQGQGSDFHFTLTFPIGAATTRLSFADAEGLSGSAVLVVDDNATSRQILKDILTSLRFSVTLAESAEEALRLIERGEETYNVILLDWKMQGMDGLSCAKRIRAMPLETQPALIMITAYSREEVRRESENIGIDGFLLKPVSRSVLFNTIAEALGSAISSGSSAGTGGFPYEAGAEGIRGAHILLVEDNEINQQVASELLEAVGLRVTVAGDGETALELLARDTFQAVLMDIQMPGITGLEATRRVRNELGLKELPVIAMTAHAMSDDRKESLAAGMNDHVNKPFDPRELIETLRRWISDQGWEPDESAPPEQSTPIEDAPAQNQNATLDHELGLYRVRGNAVLYRKLLADFARKYESIAESFKEKMAASEKKEARRMAHTLKGVAGNIGALRLFNTASEMESCINTGLKPCTTMLGQLESDMAATMQAVQEYLDTHHPKSTAQNAGPMLEKQELITALANLARLLEEHDTRALDEFKSLEPTLAAMDEATTNDLALALRSLQFKKALPLTQKLCEQVGTLGAEA</sequence>
<dbReference type="PRINTS" id="PR00344">
    <property type="entry name" value="BCTRLSENSOR"/>
</dbReference>
<dbReference type="SMART" id="SM00448">
    <property type="entry name" value="REC"/>
    <property type="match status" value="2"/>
</dbReference>
<dbReference type="InterPro" id="IPR004358">
    <property type="entry name" value="Sig_transdc_His_kin-like_C"/>
</dbReference>
<dbReference type="EMBL" id="QMIF01000010">
    <property type="protein sequence ID" value="TVM32465.1"/>
    <property type="molecule type" value="Genomic_DNA"/>
</dbReference>
<reference evidence="25 26" key="1">
    <citation type="submission" date="2018-06" db="EMBL/GenBank/DDBJ databases">
        <title>Complete genome of Desulfovibrio marinus P48SEP.</title>
        <authorList>
            <person name="Crispim J.S."/>
            <person name="Vidigal P.M.P."/>
            <person name="Silva L.C.F."/>
            <person name="Araujo L.C."/>
            <person name="Laguardia C.N."/>
            <person name="Dias R.S."/>
            <person name="Sousa M.P."/>
            <person name="Paula S.O."/>
            <person name="Silva C."/>
        </authorList>
    </citation>
    <scope>NUCLEOTIDE SEQUENCE [LARGE SCALE GENOMIC DNA]</scope>
    <source>
        <strain evidence="25 26">P48SEP</strain>
    </source>
</reference>
<dbReference type="GO" id="GO:0005524">
    <property type="term" value="F:ATP binding"/>
    <property type="evidence" value="ECO:0007669"/>
    <property type="project" value="UniProtKB-KW"/>
</dbReference>
<dbReference type="Pfam" id="PF21623">
    <property type="entry name" value="HK_sensor_dom_bact"/>
    <property type="match status" value="1"/>
</dbReference>
<dbReference type="Gene3D" id="3.30.565.10">
    <property type="entry name" value="Histidine kinase-like ATPase, C-terminal domain"/>
    <property type="match status" value="1"/>
</dbReference>
<comment type="caution">
    <text evidence="25">The sequence shown here is derived from an EMBL/GenBank/DDBJ whole genome shotgun (WGS) entry which is preliminary data.</text>
</comment>
<feature type="coiled-coil region" evidence="18">
    <location>
        <begin position="473"/>
        <end position="503"/>
    </location>
</feature>
<dbReference type="RefSeq" id="WP_144306084.1">
    <property type="nucleotide sequence ID" value="NZ_QMIF01000010.1"/>
</dbReference>
<dbReference type="InterPro" id="IPR008207">
    <property type="entry name" value="Sig_transdc_His_kin_Hpt_dom"/>
</dbReference>
<dbReference type="InterPro" id="IPR003661">
    <property type="entry name" value="HisK_dim/P_dom"/>
</dbReference>
<evidence type="ECO:0000313" key="25">
    <source>
        <dbReference type="EMBL" id="TVM32465.1"/>
    </source>
</evidence>
<dbReference type="Proteomes" id="UP000434052">
    <property type="component" value="Unassembled WGS sequence"/>
</dbReference>
<dbReference type="InterPro" id="IPR005467">
    <property type="entry name" value="His_kinase_dom"/>
</dbReference>
<feature type="modified residue" description="4-aspartylphosphate" evidence="17">
    <location>
        <position position="794"/>
    </location>
</feature>
<evidence type="ECO:0000256" key="8">
    <source>
        <dbReference type="ARBA" id="ARBA00022741"/>
    </source>
</evidence>
<evidence type="ECO:0000256" key="2">
    <source>
        <dbReference type="ARBA" id="ARBA00004651"/>
    </source>
</evidence>
<dbReference type="Pfam" id="PF01627">
    <property type="entry name" value="Hpt"/>
    <property type="match status" value="1"/>
</dbReference>
<dbReference type="GO" id="GO:0005886">
    <property type="term" value="C:plasma membrane"/>
    <property type="evidence" value="ECO:0007669"/>
    <property type="project" value="UniProtKB-SubCell"/>
</dbReference>
<evidence type="ECO:0000259" key="24">
    <source>
        <dbReference type="PROSITE" id="PS50894"/>
    </source>
</evidence>
<evidence type="ECO:0000256" key="9">
    <source>
        <dbReference type="ARBA" id="ARBA00022777"/>
    </source>
</evidence>
<dbReference type="PROSITE" id="PS50112">
    <property type="entry name" value="PAS"/>
    <property type="match status" value="1"/>
</dbReference>
<dbReference type="Pfam" id="PF00512">
    <property type="entry name" value="HisKA"/>
    <property type="match status" value="1"/>
</dbReference>
<keyword evidence="7 19" id="KW-0812">Transmembrane</keyword>
<feature type="domain" description="PAC" evidence="23">
    <location>
        <begin position="433"/>
        <end position="485"/>
    </location>
</feature>
<dbReference type="PANTHER" id="PTHR45339:SF1">
    <property type="entry name" value="HYBRID SIGNAL TRANSDUCTION HISTIDINE KINASE J"/>
    <property type="match status" value="1"/>
</dbReference>
<feature type="domain" description="Response regulatory" evidence="21">
    <location>
        <begin position="743"/>
        <end position="861"/>
    </location>
</feature>
<dbReference type="Pfam" id="PF00072">
    <property type="entry name" value="Response_reg"/>
    <property type="match status" value="2"/>
</dbReference>
<dbReference type="InterPro" id="IPR011006">
    <property type="entry name" value="CheY-like_superfamily"/>
</dbReference>
<evidence type="ECO:0000313" key="26">
    <source>
        <dbReference type="Proteomes" id="UP000434052"/>
    </source>
</evidence>
<dbReference type="Gene3D" id="3.30.450.20">
    <property type="entry name" value="PAS domain"/>
    <property type="match status" value="3"/>
</dbReference>
<feature type="domain" description="HPt" evidence="24">
    <location>
        <begin position="1048"/>
        <end position="1144"/>
    </location>
</feature>
<dbReference type="InterPro" id="IPR003594">
    <property type="entry name" value="HATPase_dom"/>
</dbReference>
<feature type="modified residue" description="Phosphohistidine" evidence="16">
    <location>
        <position position="1087"/>
    </location>
</feature>
<evidence type="ECO:0000259" key="23">
    <source>
        <dbReference type="PROSITE" id="PS50113"/>
    </source>
</evidence>
<dbReference type="SMART" id="SM00387">
    <property type="entry name" value="HATPase_c"/>
    <property type="match status" value="1"/>
</dbReference>
<dbReference type="SUPFAM" id="SSF52172">
    <property type="entry name" value="CheY-like"/>
    <property type="match status" value="2"/>
</dbReference>
<dbReference type="InterPro" id="IPR036641">
    <property type="entry name" value="HPT_dom_sf"/>
</dbReference>
<dbReference type="InterPro" id="IPR035965">
    <property type="entry name" value="PAS-like_dom_sf"/>
</dbReference>
<comment type="subcellular location">
    <subcellularLocation>
        <location evidence="2">Cell membrane</location>
        <topology evidence="2">Multi-pass membrane protein</topology>
    </subcellularLocation>
</comment>
<dbReference type="SMART" id="SM00091">
    <property type="entry name" value="PAS"/>
    <property type="match status" value="1"/>
</dbReference>
<dbReference type="CDD" id="cd16922">
    <property type="entry name" value="HATPase_EvgS-ArcB-TorS-like"/>
    <property type="match status" value="1"/>
</dbReference>
<evidence type="ECO:0000259" key="20">
    <source>
        <dbReference type="PROSITE" id="PS50109"/>
    </source>
</evidence>
<dbReference type="AlphaFoldDB" id="A0A6P1ZDF6"/>
<keyword evidence="4" id="KW-1003">Cell membrane</keyword>
<name>A0A6P1ZDF6_9BACT</name>
<dbReference type="SUPFAM" id="SSF103190">
    <property type="entry name" value="Sensory domain-like"/>
    <property type="match status" value="2"/>
</dbReference>
<evidence type="ECO:0000256" key="15">
    <source>
        <dbReference type="ARBA" id="ARBA00068150"/>
    </source>
</evidence>
<evidence type="ECO:0000256" key="10">
    <source>
        <dbReference type="ARBA" id="ARBA00022840"/>
    </source>
</evidence>
<evidence type="ECO:0000256" key="7">
    <source>
        <dbReference type="ARBA" id="ARBA00022692"/>
    </source>
</evidence>
<feature type="domain" description="PAS" evidence="22">
    <location>
        <begin position="364"/>
        <end position="409"/>
    </location>
</feature>
<evidence type="ECO:0000259" key="21">
    <source>
        <dbReference type="PROSITE" id="PS50110"/>
    </source>
</evidence>
<dbReference type="SUPFAM" id="SSF55785">
    <property type="entry name" value="PYP-like sensor domain (PAS domain)"/>
    <property type="match status" value="1"/>
</dbReference>
<evidence type="ECO:0000256" key="12">
    <source>
        <dbReference type="ARBA" id="ARBA00023012"/>
    </source>
</evidence>
<dbReference type="Pfam" id="PF02518">
    <property type="entry name" value="HATPase_c"/>
    <property type="match status" value="1"/>
</dbReference>
<dbReference type="PROSITE" id="PS50894">
    <property type="entry name" value="HPT"/>
    <property type="match status" value="1"/>
</dbReference>